<organism evidence="18 19">
    <name type="scientific">Fusarium avenaceum</name>
    <dbReference type="NCBI Taxonomy" id="40199"/>
    <lineage>
        <taxon>Eukaryota</taxon>
        <taxon>Fungi</taxon>
        <taxon>Dikarya</taxon>
        <taxon>Ascomycota</taxon>
        <taxon>Pezizomycotina</taxon>
        <taxon>Sordariomycetes</taxon>
        <taxon>Hypocreomycetidae</taxon>
        <taxon>Hypocreales</taxon>
        <taxon>Nectriaceae</taxon>
        <taxon>Fusarium</taxon>
        <taxon>Fusarium tricinctum species complex</taxon>
    </lineage>
</organism>
<dbReference type="GO" id="GO:0034198">
    <property type="term" value="P:cellular response to amino acid starvation"/>
    <property type="evidence" value="ECO:0007669"/>
    <property type="project" value="TreeGrafter"/>
</dbReference>
<dbReference type="GO" id="GO:0003735">
    <property type="term" value="F:structural constituent of ribosome"/>
    <property type="evidence" value="ECO:0007669"/>
    <property type="project" value="InterPro"/>
</dbReference>
<feature type="compositionally biased region" description="Polar residues" evidence="15">
    <location>
        <begin position="2679"/>
        <end position="2705"/>
    </location>
</feature>
<dbReference type="CDD" id="cd01417">
    <property type="entry name" value="Ribosomal_L19e_E"/>
    <property type="match status" value="1"/>
</dbReference>
<dbReference type="SMART" id="SM01416">
    <property type="entry name" value="Ribosomal_L19e"/>
    <property type="match status" value="1"/>
</dbReference>
<dbReference type="GO" id="GO:0022625">
    <property type="term" value="C:cytosolic large ribosomal subunit"/>
    <property type="evidence" value="ECO:0007669"/>
    <property type="project" value="InterPro"/>
</dbReference>
<comment type="caution">
    <text evidence="18">The sequence shown here is derived from an EMBL/GenBank/DDBJ whole genome shotgun (WGS) entry which is preliminary data.</text>
</comment>
<dbReference type="InterPro" id="IPR015421">
    <property type="entry name" value="PyrdxlP-dep_Trfase_major"/>
</dbReference>
<dbReference type="PANTHER" id="PTHR23346:SF7">
    <property type="entry name" value="STALLED RIBOSOME SENSOR GCN1"/>
    <property type="match status" value="1"/>
</dbReference>
<dbReference type="EC" id="2.1.2.1" evidence="14"/>
<evidence type="ECO:0000256" key="3">
    <source>
        <dbReference type="ARBA" id="ARBA00004777"/>
    </source>
</evidence>
<comment type="pathway">
    <text evidence="3 14">One-carbon metabolism; tetrahydrofolate interconversion.</text>
</comment>
<dbReference type="Pfam" id="PF24993">
    <property type="entry name" value="GNC1_N"/>
    <property type="match status" value="1"/>
</dbReference>
<evidence type="ECO:0000256" key="4">
    <source>
        <dbReference type="ARBA" id="ARBA00006376"/>
    </source>
</evidence>
<dbReference type="Pfam" id="PF24987">
    <property type="entry name" value="HEAT_EF3_N"/>
    <property type="match status" value="1"/>
</dbReference>
<dbReference type="InterPro" id="IPR033935">
    <property type="entry name" value="Ribosomal_eL19_euk"/>
</dbReference>
<keyword evidence="19" id="KW-1185">Reference proteome</keyword>
<dbReference type="GO" id="GO:0035999">
    <property type="term" value="P:tetrahydrofolate interconversion"/>
    <property type="evidence" value="ECO:0007669"/>
    <property type="project" value="InterPro"/>
</dbReference>
<dbReference type="HAMAP" id="MF_00051">
    <property type="entry name" value="SHMT"/>
    <property type="match status" value="1"/>
</dbReference>
<comment type="cofactor">
    <cofactor evidence="2 14">
        <name>pyridoxal 5'-phosphate</name>
        <dbReference type="ChEBI" id="CHEBI:597326"/>
    </cofactor>
</comment>
<evidence type="ECO:0000256" key="11">
    <source>
        <dbReference type="ARBA" id="ARBA00022980"/>
    </source>
</evidence>
<dbReference type="InterPro" id="IPR056809">
    <property type="entry name" value="HEAT_GCN1_fung"/>
</dbReference>
<dbReference type="InterPro" id="IPR022716">
    <property type="entry name" value="Gcn1_N"/>
</dbReference>
<dbReference type="InterPro" id="IPR039429">
    <property type="entry name" value="SHMT-like_dom"/>
</dbReference>
<gene>
    <name evidence="18" type="ORF">KAF25_010051</name>
</gene>
<evidence type="ECO:0000256" key="9">
    <source>
        <dbReference type="ARBA" id="ARBA00022737"/>
    </source>
</evidence>
<evidence type="ECO:0000256" key="7">
    <source>
        <dbReference type="ARBA" id="ARBA00022563"/>
    </source>
</evidence>
<evidence type="ECO:0000256" key="13">
    <source>
        <dbReference type="PROSITE-ProRule" id="PRU00103"/>
    </source>
</evidence>
<dbReference type="InterPro" id="IPR019798">
    <property type="entry name" value="Ser_HO-MeTrfase_PLP_BS"/>
</dbReference>
<dbReference type="InterPro" id="IPR015422">
    <property type="entry name" value="PyrdxlP-dep_Trfase_small"/>
</dbReference>
<evidence type="ECO:0000256" key="5">
    <source>
        <dbReference type="ARBA" id="ARBA00007366"/>
    </source>
</evidence>
<keyword evidence="11" id="KW-0689">Ribosomal protein</keyword>
<dbReference type="Pfam" id="PF01280">
    <property type="entry name" value="Ribosomal_L19e"/>
    <property type="match status" value="1"/>
</dbReference>
<dbReference type="Pfam" id="PF21040">
    <property type="entry name" value="CEP104-like_TOG"/>
    <property type="match status" value="1"/>
</dbReference>
<evidence type="ECO:0000256" key="6">
    <source>
        <dbReference type="ARBA" id="ARBA00011082"/>
    </source>
</evidence>
<proteinExistence type="inferred from homology"/>
<evidence type="ECO:0000256" key="2">
    <source>
        <dbReference type="ARBA" id="ARBA00001933"/>
    </source>
</evidence>
<dbReference type="NCBIfam" id="NF000586">
    <property type="entry name" value="PRK00011.1"/>
    <property type="match status" value="1"/>
</dbReference>
<dbReference type="Gene3D" id="1.10.1650.10">
    <property type="match status" value="1"/>
</dbReference>
<dbReference type="InterPro" id="IPR019399">
    <property type="entry name" value="Parkin_co-regulated_protein"/>
</dbReference>
<dbReference type="Gene3D" id="3.40.640.10">
    <property type="entry name" value="Type I PLP-dependent aspartate aminotransferase-like (Major domain)"/>
    <property type="match status" value="1"/>
</dbReference>
<dbReference type="Pfam" id="PF25801">
    <property type="entry name" value="HEAT_GCN1_C_2"/>
    <property type="match status" value="1"/>
</dbReference>
<dbReference type="Gene3D" id="1.10.1200.240">
    <property type="match status" value="1"/>
</dbReference>
<dbReference type="InterPro" id="IPR057260">
    <property type="entry name" value="Ribosomal_L19e_C"/>
</dbReference>
<dbReference type="Pfam" id="PF12074">
    <property type="entry name" value="Gcn1_N"/>
    <property type="match status" value="1"/>
</dbReference>
<comment type="similarity">
    <text evidence="4 14">Belongs to the SHMT family.</text>
</comment>
<dbReference type="Proteomes" id="UP000782241">
    <property type="component" value="Unassembled WGS sequence"/>
</dbReference>
<dbReference type="InterPro" id="IPR015424">
    <property type="entry name" value="PyrdxlP-dep_Trfase"/>
</dbReference>
<feature type="domain" description="TOG" evidence="16">
    <location>
        <begin position="1340"/>
        <end position="1576"/>
    </location>
</feature>
<evidence type="ECO:0000259" key="16">
    <source>
        <dbReference type="SMART" id="SM01349"/>
    </source>
</evidence>
<dbReference type="Pfam" id="PF23271">
    <property type="entry name" value="HEAT_GCN1"/>
    <property type="match status" value="1"/>
</dbReference>
<dbReference type="Pfam" id="PF00464">
    <property type="entry name" value="SHMT"/>
    <property type="match status" value="1"/>
</dbReference>
<dbReference type="Pfam" id="PF24984">
    <property type="entry name" value="HEAT_EF3_GNC1"/>
    <property type="match status" value="1"/>
</dbReference>
<evidence type="ECO:0000313" key="19">
    <source>
        <dbReference type="Proteomes" id="UP000782241"/>
    </source>
</evidence>
<keyword evidence="10 14" id="KW-0663">Pyridoxal phosphate</keyword>
<sequence length="3509" mass="382773">MSKGDSSDSGASADLDIAAVKQALASSSTATRITQLRSIEERLTQKSLDGTTIARLLPLFFGTHAFYTDRQSRLSVQKCLVALITAGVDSKTIAPLIAALRKESQKHGIAPTNAFVLVEWCSLFMQHLDASLWDQFASDIILTEADALEKCHQSVSRKSVAHSAIVVTRRGLRKLFSSLELSEKRLSVSVDVLATKGAQSTPRNAVLLGVIAGVSARKDHLRPVLESLKPKYYEFFTREITGSRTAVPEHLVLGLGDFFTSFATLEEISKELVPALEKGLLRAPEVILGGVVTPLVRSLPDSFDLSNILEKNLLKPLLSNAKSTNPAIRTCALDAFRVLVNKSTSTTSLEKVINEIATPLKSGKLASPDHRILHAQMLEAAPLSMSSAEQVASAISLIAAKEGNEGALAAETSALAKAVTFLLANDGEVPKAVLDSVTKGLAEKKIPSRKYWLLRVGVILHSLTGVKSVSPGMVAFVEAAVPRIAATFTEVTANAATAAQSGLIVGAYILTAVSPHIQRLLPGSAADSSLKNASVTKQSLSLDPKSSFLLSHRIYSKITIEEDLVWFSRALSSVFQSLEQNSDGQVALAWSEAIIYLISAQNVPVSVQLETSKTLSGLYVHEPKLVSGFIIDGLWDHVKLSGSHNRGHSSDSHNLIQVVKSICLTPNDVEKYEKTIAKEDLESQANSLLVLARQELIPRANWIELCLRMELDPGELVTKYQDELVAEIENKTSFDQKTGAIKKAAYNAAADLAFVAPETIISRLLETLRRDLNVSQLQDIGPVEAAIFRTPEGTAFVDVLAKKSQQGLDKNKKDYDILKWEEELKSQLEKKKGQQKKLTPEENAKVNAQLKKESQIRQSITEIEARLLRGIGIIQSLATGPPTDATQWLGTAVSLLIGIMDAGATLITGDAAPLTYITCAEKVTERLGSMRPFVGVAALRLRGVSLAENYQEEAVEDLITRVLYRLRFAGEQRPFDSVSLIYALPLVLDLLRKGGVGDSPDDADAQLVLAIEFLSYHTDVCSDEAVPRAELLSVLISSMQAYAQHYKLLKDCFADMCRCIAPNMNREEMMVLAKGALVPETRVRSTVLQSISADVDMSELGYSDEIWIAAHDDEEENQDLGHEIWEESGFQVTAEVPLRMLPFLESKDGQLRRGAARSLAEASSLHNDSLDAVLDQLKSTYAELAKPRVQLLDEFGMPKKMDLSDPWEGRQGIATAFKELSPVLKIEHLDPLFDFLIGAGPLGDKNGAVRSEMLDASIKAIDVHGKSILDQLMTKFEKTLEQPDKNSEASDRVNEAVIIMYGALARHLSPGDPKIPIVIDRLVATLSTPSETVQYAIAECLPPLIRACPDQSSKYFSQVTEQLLSSKKYAVQRGSAYGLAGLVMGRGIAALREYRILSTLTDAMENKKEANQREAALLAYELLATMLGRVFEPYVIQVVPQLLTGFGDANANVRDACLAAAKACFARLSSYGVKQIMPTLLYGLDEQQWRSKKGACDLLGAMAYLDPQQLANSLPDIIPPLTGVLNDSHKEVRSAANRSLKRFGEVITNPEIKSLVDIILKALSDPTKYTDEALDSLIKVQFVHYLDAPSLALVTRILQRGLGDRSNTKRKAAQVIGSLAHLTEKKDIIMHLPVLVAGLKIAVVDPVPTTRATASRALGSLVEKLGEDTLPDLIPGLMQTLKSDTGAGDRLGSAQALSEVLAGLGTTRLEETLPTILQNVESSKPAVREGFMSLFIFLPVCFGNSFSNYLGRIIPPILAGLADDIESIRETALRAGRLLVKNFAARAVDLLLPELERGLADDSYRIRLSSVELVGDLLFNLTGIKAGTEAEDIEDDENIKEAGASLKETLGEEKRNKILSALYVCRCDTAGAVRSAAIAVWKVLVHSPRTLKELVPTLTQLLIRRLGSSNMEHKVIASNALGELIRKAGDGVLSSLLPTLEEGLQTSTDVDAKQGICLALRELISSASPEALEDHEKTLISVVRTALTDSDDEVREAAAEAFDSLQQMFGKRAVDQVLPFLLNLLRSEGEADNALQALLTLLTETTRSNIILPNLIPTLTTPPISSFDAKALASLSKVAGPAMNRRLPNIINSLMDNEINCKEDGLRDELATSFDTVIQSIDEYDGLNTVMNVLLQLLKHEDHRRRSATARHLGNFFTAASVDYSRYNQDIIRSLLNSFDDRDEDVVKAAWAALSAFTKKLRKEEMESLVISTRQTLQRVGVAGANLRGFELPKGINAVLPIFLQGLMNGTADQRVQAALGISDIVDRTSEASLKPFVTQITGPLIRVVSERATEVKSAILLTLNNLLDKMPAALKPFLPQLQRTFAKSLADSSSETLRTRAAKALGTLIKYTPRIDPLIAELVTGSKTADPGVKTAMLKALYEVISKAGANMGEASRASVLSLIDMDTDERDDTMTITNAKLLGALIKNVSEEAAQGLLKNRVATTHFTHSSVLALNSVLVESPDALLQSSLADDLPDLLCQGVTNKNVFVADNCILATGKYLLSDSPKTFETTKGVFEALATAIQPGNATDSRRLALVVVRTVCRKDMEMVRPHVALLAQPIFASVRDPVIPVKLAAEAAFVELFNVADEDSRIFDKFMAGPGMDLPANTKRSMGDYFKRVAMRLGSQIRERREAEGGQGGLGLSNDEAEDEKEIWSCNKWSLARLNPQTPKEGGATQRNSGLANPSQSSSNIHRGPAITTNDNQDKRLASAVIGCGQRKIWLDPNEQSEISNANSRQTIRKLISDGLIIRKPTTQHSRSRARELNLARREGRHRGYGKRKGTADARMPSQVLWMRRLRVLRRLLVKYRASGKIDKHLYHELYHSSKGNAFKHKRALVEHIHRAKAEKARESALQEEMDAKRAKNKAARERKQERAVAKRNALLAEDTIETHSGATANFLVSKHHAEQRVLGQSVCQSSLFARGTLIIRVSALPELPPPPPPPTSSALNKSIVSVNDVLSERALDNQSPQPPREAAFVFVFVFSIAADAMSLAGVRGTSRILRSIARPVAVSATCTRPASSLALEDQQQALSAHLNKADPAVFDIIEKEKERQKHFINLIPSENFTSQAVLDALGSVMQNKYSEGYPGARYYGGNEFIDQSERLCQQRALESFGLDPKLWGVNVQALSGAPANLYVYSALMNTHDRLMGLDLPHGGHLSHGYQTPTKKISAISKYFETLPYRLNETTGYIDYDKLEEMASIYRPKVIVAGASAYSRLIDYQRMREICDKVNAYLLADIAHISGLVAAKVIPGPFAHADIVTTTSHKSLRGPRGAMIFFRKGVRRQNLKTKEDILYDLEGPINNSVFPGHQGGPHNHTITALAVALKQAQTPEFQAYQSQVLKNAKAFAKRLSEPKGKGGLGYKLVSGGTDNHLVLADLKPQGIDGGRVERVLELVGVAANKNTVPGDRSALVPGGLRMGTPAMTTRGFSEDDFVRVADVVDRAIIIASRIDKAARKVAEEKGDKSPGKIKVFLEHLGDGETQSEIVQLRSEVEDWVGTYPLPWSTAQ</sequence>
<keyword evidence="12" id="KW-0687">Ribonucleoprotein</keyword>
<dbReference type="SUPFAM" id="SSF48140">
    <property type="entry name" value="Ribosomal protein L19 (L19e)"/>
    <property type="match status" value="1"/>
</dbReference>
<evidence type="ECO:0000256" key="15">
    <source>
        <dbReference type="SAM" id="MobiDB-lite"/>
    </source>
</evidence>
<reference evidence="18" key="1">
    <citation type="submission" date="2021-04" db="EMBL/GenBank/DDBJ databases">
        <title>Draft genome of Fusarium avenaceum strain F156N33, isolated from an atmospheric sample in Virginia.</title>
        <authorList>
            <person name="Yang S."/>
            <person name="Vinatzer B.A."/>
            <person name="Coleman J."/>
        </authorList>
    </citation>
    <scope>NUCLEOTIDE SEQUENCE</scope>
    <source>
        <strain evidence="18">F156N33</strain>
    </source>
</reference>
<evidence type="ECO:0000256" key="12">
    <source>
        <dbReference type="ARBA" id="ARBA00023274"/>
    </source>
</evidence>
<evidence type="ECO:0000256" key="8">
    <source>
        <dbReference type="ARBA" id="ARBA00022679"/>
    </source>
</evidence>
<dbReference type="GO" id="GO:0004372">
    <property type="term" value="F:glycine hydroxymethyltransferase activity"/>
    <property type="evidence" value="ECO:0007669"/>
    <property type="project" value="UniProtKB-EC"/>
</dbReference>
<feature type="region of interest" description="Disordered" evidence="15">
    <location>
        <begin position="2668"/>
        <end position="2706"/>
    </location>
</feature>
<dbReference type="InterPro" id="IPR057259">
    <property type="entry name" value="Ribosomal_L19e"/>
</dbReference>
<dbReference type="GO" id="GO:1904688">
    <property type="term" value="P:regulation of cytoplasmic translational initiation"/>
    <property type="evidence" value="ECO:0007669"/>
    <property type="project" value="UniProtKB-ARBA"/>
</dbReference>
<comment type="function">
    <text evidence="14">Interconversion of serine and glycine.</text>
</comment>
<dbReference type="InterPro" id="IPR035970">
    <property type="entry name" value="60S_ribosomal_eL19_sf"/>
</dbReference>
<dbReference type="GO" id="GO:0006412">
    <property type="term" value="P:translation"/>
    <property type="evidence" value="ECO:0007669"/>
    <property type="project" value="InterPro"/>
</dbReference>
<comment type="similarity">
    <text evidence="6">Belongs to the eukaryotic ribosomal protein eL19 family.</text>
</comment>
<dbReference type="InterPro" id="IPR057546">
    <property type="entry name" value="HEAT_GCN1"/>
</dbReference>
<dbReference type="InterPro" id="IPR034085">
    <property type="entry name" value="TOG"/>
</dbReference>
<feature type="domain" description="Large ribosomal subunit protein eL19" evidence="17">
    <location>
        <begin position="2706"/>
        <end position="2847"/>
    </location>
</feature>
<dbReference type="GO" id="GO:0030170">
    <property type="term" value="F:pyridoxal phosphate binding"/>
    <property type="evidence" value="ECO:0007669"/>
    <property type="project" value="InterPro"/>
</dbReference>
<dbReference type="SUPFAM" id="SSF48371">
    <property type="entry name" value="ARM repeat"/>
    <property type="match status" value="4"/>
</dbReference>
<comment type="catalytic activity">
    <reaction evidence="1 14">
        <text>(6R)-5,10-methylene-5,6,7,8-tetrahydrofolate + glycine + H2O = (6S)-5,6,7,8-tetrahydrofolate + L-serine</text>
        <dbReference type="Rhea" id="RHEA:15481"/>
        <dbReference type="ChEBI" id="CHEBI:15377"/>
        <dbReference type="ChEBI" id="CHEBI:15636"/>
        <dbReference type="ChEBI" id="CHEBI:33384"/>
        <dbReference type="ChEBI" id="CHEBI:57305"/>
        <dbReference type="ChEBI" id="CHEBI:57453"/>
        <dbReference type="EC" id="2.1.2.1"/>
    </reaction>
</comment>
<dbReference type="FunFam" id="1.10.1200.240:FF:000001">
    <property type="entry name" value="Ribosomal protein L19"/>
    <property type="match status" value="1"/>
</dbReference>
<dbReference type="SUPFAM" id="SSF53383">
    <property type="entry name" value="PLP-dependent transferases"/>
    <property type="match status" value="1"/>
</dbReference>
<dbReference type="PROSITE" id="PS00096">
    <property type="entry name" value="SHMT"/>
    <property type="match status" value="1"/>
</dbReference>
<dbReference type="NCBIfam" id="NF006343">
    <property type="entry name" value="PRK08570.1"/>
    <property type="match status" value="1"/>
</dbReference>
<dbReference type="SMART" id="SM01349">
    <property type="entry name" value="TOG"/>
    <property type="match status" value="2"/>
</dbReference>
<dbReference type="InterPro" id="IPR056810">
    <property type="entry name" value="GNC1-like_N"/>
</dbReference>
<dbReference type="FunFam" id="1.25.10.10:FF:000090">
    <property type="entry name" value="eIF-2-alpha kinase activator GCN1"/>
    <property type="match status" value="1"/>
</dbReference>
<evidence type="ECO:0000259" key="17">
    <source>
        <dbReference type="SMART" id="SM01416"/>
    </source>
</evidence>
<evidence type="ECO:0000313" key="18">
    <source>
        <dbReference type="EMBL" id="KAG5665926.1"/>
    </source>
</evidence>
<evidence type="ECO:0000256" key="1">
    <source>
        <dbReference type="ARBA" id="ARBA00001528"/>
    </source>
</evidence>
<comment type="similarity">
    <text evidence="5">Belongs to the GCN1 family.</text>
</comment>
<feature type="region of interest" description="Disordered" evidence="15">
    <location>
        <begin position="2852"/>
        <end position="2876"/>
    </location>
</feature>
<evidence type="ECO:0000256" key="10">
    <source>
        <dbReference type="ARBA" id="ARBA00022898"/>
    </source>
</evidence>
<accession>A0A9P7L0U5</accession>
<dbReference type="Gene3D" id="3.90.1150.10">
    <property type="entry name" value="Aspartate Aminotransferase, domain 1"/>
    <property type="match status" value="1"/>
</dbReference>
<feature type="domain" description="TOG" evidence="16">
    <location>
        <begin position="1660"/>
        <end position="1876"/>
    </location>
</feature>
<dbReference type="Pfam" id="PF25476">
    <property type="entry name" value="Ribosomal_L19e_C"/>
    <property type="match status" value="1"/>
</dbReference>
<dbReference type="GO" id="GO:0030295">
    <property type="term" value="F:protein kinase activator activity"/>
    <property type="evidence" value="ECO:0007669"/>
    <property type="project" value="UniProtKB-ARBA"/>
</dbReference>
<dbReference type="InterPro" id="IPR011989">
    <property type="entry name" value="ARM-like"/>
</dbReference>
<dbReference type="InterPro" id="IPR000196">
    <property type="entry name" value="Ribosomal_eL19_dom"/>
</dbReference>
<dbReference type="InterPro" id="IPR021133">
    <property type="entry name" value="HEAT_type_2"/>
</dbReference>
<dbReference type="EMBL" id="JAGPUO010000001">
    <property type="protein sequence ID" value="KAG5665926.1"/>
    <property type="molecule type" value="Genomic_DNA"/>
</dbReference>
<dbReference type="GO" id="GO:0019264">
    <property type="term" value="P:glycine biosynthetic process from serine"/>
    <property type="evidence" value="ECO:0007669"/>
    <property type="project" value="InterPro"/>
</dbReference>
<keyword evidence="7 14" id="KW-0554">One-carbon metabolism</keyword>
<dbReference type="PANTHER" id="PTHR23346">
    <property type="entry name" value="TRANSLATIONAL ACTIVATOR GCN1-RELATED"/>
    <property type="match status" value="1"/>
</dbReference>
<protein>
    <recommendedName>
        <fullName evidence="14">Serine hydroxymethyltransferase</fullName>
        <ecNumber evidence="14">2.1.2.1</ecNumber>
    </recommendedName>
</protein>
<dbReference type="CDD" id="cd00378">
    <property type="entry name" value="SHMT"/>
    <property type="match status" value="1"/>
</dbReference>
<evidence type="ECO:0000256" key="14">
    <source>
        <dbReference type="RuleBase" id="RU000585"/>
    </source>
</evidence>
<dbReference type="InterPro" id="IPR001085">
    <property type="entry name" value="Ser_HO-MeTrfase"/>
</dbReference>
<dbReference type="FunFam" id="1.10.1650.10:FF:000001">
    <property type="entry name" value="Ribosomal protein L19"/>
    <property type="match status" value="1"/>
</dbReference>
<feature type="repeat" description="HEAT" evidence="13">
    <location>
        <begin position="1517"/>
        <end position="1555"/>
    </location>
</feature>
<feature type="repeat" description="HEAT" evidence="13">
    <location>
        <begin position="1979"/>
        <end position="2016"/>
    </location>
</feature>
<dbReference type="PROSITE" id="PS50077">
    <property type="entry name" value="HEAT_REPEAT"/>
    <property type="match status" value="2"/>
</dbReference>
<dbReference type="FunFam" id="3.40.640.10:FF:000097">
    <property type="entry name" value="Serine hydroxymethyltransferase"/>
    <property type="match status" value="1"/>
</dbReference>
<dbReference type="InterPro" id="IPR016024">
    <property type="entry name" value="ARM-type_fold"/>
</dbReference>
<keyword evidence="8 14" id="KW-0808">Transferase</keyword>
<dbReference type="Gene3D" id="1.25.10.10">
    <property type="entry name" value="Leucine-rich Repeat Variant"/>
    <property type="match status" value="5"/>
</dbReference>
<dbReference type="Pfam" id="PF10274">
    <property type="entry name" value="ParcG"/>
    <property type="match status" value="1"/>
</dbReference>
<name>A0A9P7L0U5_9HYPO</name>
<keyword evidence="9" id="KW-0677">Repeat</keyword>
<dbReference type="InterPro" id="IPR015972">
    <property type="entry name" value="Ribosomal_eL19_dom1"/>
</dbReference>
<dbReference type="Pfam" id="PF24916">
    <property type="entry name" value="HEAT_GCN1_fung"/>
    <property type="match status" value="1"/>
</dbReference>